<dbReference type="EMBL" id="CP019602">
    <property type="protein sequence ID" value="ARU15485.1"/>
    <property type="molecule type" value="Genomic_DNA"/>
</dbReference>
<organism evidence="1 2">
    <name type="scientific">Croceicoccus marinus</name>
    <dbReference type="NCBI Taxonomy" id="450378"/>
    <lineage>
        <taxon>Bacteria</taxon>
        <taxon>Pseudomonadati</taxon>
        <taxon>Pseudomonadota</taxon>
        <taxon>Alphaproteobacteria</taxon>
        <taxon>Sphingomonadales</taxon>
        <taxon>Erythrobacteraceae</taxon>
        <taxon>Croceicoccus</taxon>
    </lineage>
</organism>
<dbReference type="KEGG" id="cman:A9D14_03970"/>
<protein>
    <submittedName>
        <fullName evidence="1">Uncharacterized protein</fullName>
    </submittedName>
</protein>
<reference evidence="1 2" key="1">
    <citation type="submission" date="2017-01" db="EMBL/GenBank/DDBJ databases">
        <title>Complete genome sequence of esterase-producing bacterium Croceicoccus marinus E4A9.</title>
        <authorList>
            <person name="Wu Y.-H."/>
            <person name="Cheng H."/>
            <person name="Xu L."/>
            <person name="Huo Y.-Y."/>
            <person name="Wang C.-S."/>
            <person name="Xu X.-W."/>
        </authorList>
    </citation>
    <scope>NUCLEOTIDE SEQUENCE [LARGE SCALE GENOMIC DNA]</scope>
    <source>
        <strain evidence="1 2">E4A9</strain>
    </source>
</reference>
<evidence type="ECO:0000313" key="2">
    <source>
        <dbReference type="Proteomes" id="UP000195807"/>
    </source>
</evidence>
<dbReference type="STRING" id="450378.GCA_001661675_00795"/>
<name>A0A1Z1F9R4_9SPHN</name>
<proteinExistence type="predicted"/>
<dbReference type="RefSeq" id="WP_083987617.1">
    <property type="nucleotide sequence ID" value="NZ_CP019602.1"/>
</dbReference>
<dbReference type="Proteomes" id="UP000195807">
    <property type="component" value="Chromosome"/>
</dbReference>
<keyword evidence="2" id="KW-1185">Reference proteome</keyword>
<sequence>MFTQLNPTIPVHVLGKGHGYAFGMIDYGQEHNLIWVTAIDDTGEIWCAPNPQVRMDKNWTMGRERNPAIAADKAAAKPNFALKNQPEPCACAEDQVAAEHS</sequence>
<gene>
    <name evidence="1" type="ORF">A9D14_03970</name>
</gene>
<dbReference type="AlphaFoldDB" id="A0A1Z1F9R4"/>
<accession>A0A1Z1F9R4</accession>
<evidence type="ECO:0000313" key="1">
    <source>
        <dbReference type="EMBL" id="ARU15485.1"/>
    </source>
</evidence>